<dbReference type="PROSITE" id="PS50206">
    <property type="entry name" value="RHODANESE_3"/>
    <property type="match status" value="1"/>
</dbReference>
<dbReference type="InterPro" id="IPR036873">
    <property type="entry name" value="Rhodanese-like_dom_sf"/>
</dbReference>
<dbReference type="Gene3D" id="3.40.50.720">
    <property type="entry name" value="NAD(P)-binding Rossmann-like Domain"/>
    <property type="match status" value="1"/>
</dbReference>
<dbReference type="Gene3D" id="3.40.250.10">
    <property type="entry name" value="Rhodanese-like domain"/>
    <property type="match status" value="1"/>
</dbReference>
<evidence type="ECO:0000313" key="3">
    <source>
        <dbReference type="EMBL" id="APT90386.1"/>
    </source>
</evidence>
<evidence type="ECO:0000259" key="2">
    <source>
        <dbReference type="PROSITE" id="PS50206"/>
    </source>
</evidence>
<dbReference type="SUPFAM" id="SSF52821">
    <property type="entry name" value="Rhodanese/Cell cycle control phosphatase"/>
    <property type="match status" value="1"/>
</dbReference>
<dbReference type="InterPro" id="IPR045886">
    <property type="entry name" value="ThiF/MoeB/HesA"/>
</dbReference>
<feature type="domain" description="Rhodanese" evidence="2">
    <location>
        <begin position="271"/>
        <end position="363"/>
    </location>
</feature>
<dbReference type="AlphaFoldDB" id="A0A1L7CWZ1"/>
<evidence type="ECO:0000313" key="4">
    <source>
        <dbReference type="Proteomes" id="UP000185469"/>
    </source>
</evidence>
<protein>
    <recommendedName>
        <fullName evidence="2">Rhodanese domain-containing protein</fullName>
    </recommendedName>
</protein>
<keyword evidence="4" id="KW-1185">Reference proteome</keyword>
<dbReference type="Pfam" id="PF00899">
    <property type="entry name" value="ThiF"/>
    <property type="match status" value="1"/>
</dbReference>
<dbReference type="InterPro" id="IPR035985">
    <property type="entry name" value="Ubiquitin-activating_enz"/>
</dbReference>
<sequence length="363" mass="35882">MDRDQVSRYRRQLMLDRFGAAGQRALLRARVAVVGAGGLGSPALLYLAGAGVGHLHIIDDDVVGVSNLHRQVIHPQSAVGVNKAASAAARVRELNPGVVAVADGRRLTADDAAAVLADAEVVLDCTDNFAARHIISAACAELGIPHVWGAILGYGARLSVFHAGRGPVYEDLVPAPPDPAAASSCVREGVLGPVPGIVGAAMAGEAIKLICGVGEPLLGTVGSFDMLTGRWEYIPVLAGGADPRAGAPGPAPAAAGPAAGPAGPTLVGPGELAGAVLLDVREPCEFSSYAIPGAVNAPLSALRAGEIPGAARAAAASGAAVVVCSGTDRRARAAAGLLAAAGVAAAVLDGGVEAWLDAGGDPA</sequence>
<dbReference type="EMBL" id="CP009248">
    <property type="protein sequence ID" value="APT90386.1"/>
    <property type="molecule type" value="Genomic_DNA"/>
</dbReference>
<reference evidence="3 4" key="1">
    <citation type="submission" date="2014-08" db="EMBL/GenBank/DDBJ databases">
        <title>Complete genome sequence of Corynebacterium sphenisci CECT 5990(T) (=DSM 44792(T)), isolated from healthy wild penguins.</title>
        <authorList>
            <person name="Ruckert C."/>
            <person name="Albersmeier A."/>
            <person name="Winkler A."/>
            <person name="Kalinowski J."/>
        </authorList>
    </citation>
    <scope>NUCLEOTIDE SEQUENCE [LARGE SCALE GENOMIC DNA]</scope>
    <source>
        <strain evidence="3 4">DSM 44792</strain>
    </source>
</reference>
<dbReference type="GO" id="GO:0008641">
    <property type="term" value="F:ubiquitin-like modifier activating enzyme activity"/>
    <property type="evidence" value="ECO:0007669"/>
    <property type="project" value="InterPro"/>
</dbReference>
<dbReference type="FunFam" id="3.40.50.720:FF:000080">
    <property type="entry name" value="Thiazole biosynthesis adenylyltransferase ThiF"/>
    <property type="match status" value="1"/>
</dbReference>
<name>A0A1L7CWZ1_9CORY</name>
<accession>A0A1L7CWZ1</accession>
<dbReference type="CDD" id="cd00757">
    <property type="entry name" value="ThiF_MoeB_HesA_family"/>
    <property type="match status" value="1"/>
</dbReference>
<dbReference type="PANTHER" id="PTHR10953:SF102">
    <property type="entry name" value="ADENYLYLTRANSFERASE AND SULFURTRANSFERASE MOCS3"/>
    <property type="match status" value="1"/>
</dbReference>
<dbReference type="STRING" id="1437874.CSPHI_04240"/>
<proteinExistence type="inferred from homology"/>
<organism evidence="3 4">
    <name type="scientific">Corynebacterium sphenisci DSM 44792</name>
    <dbReference type="NCBI Taxonomy" id="1437874"/>
    <lineage>
        <taxon>Bacteria</taxon>
        <taxon>Bacillati</taxon>
        <taxon>Actinomycetota</taxon>
        <taxon>Actinomycetes</taxon>
        <taxon>Mycobacteriales</taxon>
        <taxon>Corynebacteriaceae</taxon>
        <taxon>Corynebacterium</taxon>
    </lineage>
</organism>
<dbReference type="GO" id="GO:0005737">
    <property type="term" value="C:cytoplasm"/>
    <property type="evidence" value="ECO:0007669"/>
    <property type="project" value="TreeGrafter"/>
</dbReference>
<dbReference type="InterPro" id="IPR000594">
    <property type="entry name" value="ThiF_NAD_FAD-bd"/>
</dbReference>
<comment type="similarity">
    <text evidence="1">Belongs to the HesA/MoeB/ThiF family.</text>
</comment>
<evidence type="ECO:0000256" key="1">
    <source>
        <dbReference type="ARBA" id="ARBA00009919"/>
    </source>
</evidence>
<dbReference type="PANTHER" id="PTHR10953">
    <property type="entry name" value="UBIQUITIN-ACTIVATING ENZYME E1"/>
    <property type="match status" value="1"/>
</dbReference>
<dbReference type="GO" id="GO:0016779">
    <property type="term" value="F:nucleotidyltransferase activity"/>
    <property type="evidence" value="ECO:0007669"/>
    <property type="project" value="TreeGrafter"/>
</dbReference>
<gene>
    <name evidence="3" type="ORF">CSPHI_04240</name>
</gene>
<dbReference type="Proteomes" id="UP000185469">
    <property type="component" value="Chromosome"/>
</dbReference>
<dbReference type="KEGG" id="csph:CSPHI_04240"/>
<dbReference type="SMART" id="SM00450">
    <property type="entry name" value="RHOD"/>
    <property type="match status" value="1"/>
</dbReference>
<dbReference type="GO" id="GO:0004792">
    <property type="term" value="F:thiosulfate-cyanide sulfurtransferase activity"/>
    <property type="evidence" value="ECO:0007669"/>
    <property type="project" value="TreeGrafter"/>
</dbReference>
<dbReference type="InterPro" id="IPR001763">
    <property type="entry name" value="Rhodanese-like_dom"/>
</dbReference>
<dbReference type="SUPFAM" id="SSF69572">
    <property type="entry name" value="Activating enzymes of the ubiquitin-like proteins"/>
    <property type="match status" value="1"/>
</dbReference>
<dbReference type="Pfam" id="PF00581">
    <property type="entry name" value="Rhodanese"/>
    <property type="match status" value="1"/>
</dbReference>